<evidence type="ECO:0000313" key="19">
    <source>
        <dbReference type="EMBL" id="PKA46730.1"/>
    </source>
</evidence>
<keyword evidence="14" id="KW-0548">Nucleotidyltransferase</keyword>
<evidence type="ECO:0000256" key="3">
    <source>
        <dbReference type="ARBA" id="ARBA00022670"/>
    </source>
</evidence>
<dbReference type="PROSITE" id="PS50994">
    <property type="entry name" value="INTEGRASE"/>
    <property type="match status" value="1"/>
</dbReference>
<dbReference type="InterPro" id="IPR054722">
    <property type="entry name" value="PolX-like_BBD"/>
</dbReference>
<keyword evidence="13" id="KW-0695">RNA-directed DNA polymerase</keyword>
<dbReference type="InterPro" id="IPR025724">
    <property type="entry name" value="GAG-pre-integrase_dom"/>
</dbReference>
<keyword evidence="10" id="KW-0067">ATP-binding</keyword>
<proteinExistence type="predicted"/>
<keyword evidence="14" id="KW-0808">Transferase</keyword>
<dbReference type="GO" id="GO:0006310">
    <property type="term" value="P:DNA recombination"/>
    <property type="evidence" value="ECO:0007669"/>
    <property type="project" value="UniProtKB-KW"/>
</dbReference>
<feature type="domain" description="Integrase catalytic" evidence="18">
    <location>
        <begin position="360"/>
        <end position="526"/>
    </location>
</feature>
<keyword evidence="5" id="KW-0479">Metal-binding</keyword>
<dbReference type="GO" id="GO:0015074">
    <property type="term" value="P:DNA integration"/>
    <property type="evidence" value="ECO:0007669"/>
    <property type="project" value="UniProtKB-KW"/>
</dbReference>
<keyword evidence="9 19" id="KW-0378">Hydrolase</keyword>
<gene>
    <name evidence="19" type="ORF">AXF42_Ash021397</name>
</gene>
<dbReference type="InterPro" id="IPR043502">
    <property type="entry name" value="DNA/RNA_pol_sf"/>
</dbReference>
<dbReference type="EC" id="3.1.13.-" evidence="19"/>
<dbReference type="CDD" id="cd09272">
    <property type="entry name" value="RNase_HI_RT_Ty1"/>
    <property type="match status" value="1"/>
</dbReference>
<evidence type="ECO:0000256" key="16">
    <source>
        <dbReference type="ARBA" id="ARBA00023172"/>
    </source>
</evidence>
<dbReference type="GO" id="GO:0003676">
    <property type="term" value="F:nucleic acid binding"/>
    <property type="evidence" value="ECO:0007669"/>
    <property type="project" value="InterPro"/>
</dbReference>
<evidence type="ECO:0000256" key="10">
    <source>
        <dbReference type="ARBA" id="ARBA00022840"/>
    </source>
</evidence>
<dbReference type="EMBL" id="KZ453984">
    <property type="protein sequence ID" value="PKA46730.1"/>
    <property type="molecule type" value="Genomic_DNA"/>
</dbReference>
<sequence length="1112" mass="127711">MKAFFLSQDLWDIVEKGCAEAEFSKAESLKEICKKDSKALLVLQQAVTDSIFPTIAGATKASEAWSILKEEFHGDSKIVIVKLQTLRREFENLHMKGGESINIFFSRVQTLVSQMKIYGEHVSDQKVVEKILRCLPTKFDVKVAAIEESKDLSQYTVTQLKGSLLSHEERVWFLDSGCSNHMTGNKSLFCNIDESIKLEVRLGDDKKVCIQGKGTIAVKEKSGTKRLIHNVYYVPGLAHNLLSVGQLIQRGYSVIFDAGICEIKNKSSNSSLLKIQMAENRMFPIKLSCFDSCALAAYTKDDSLIWHLRYGHLHFNGMKLLNDNSMVFGLPSITCSNNVCEGCVYGKQHRLPFPIGKSWRARRPLELVHADVCGPMRTPSMNNSRYFILFIDDFSRMSWVFFLVHKSDALDKFIEFRAFAEKECGYPIKVLRTDRGGEFLSHDFNLYCKKYGIRRQLTVRKTPEQNGIAERKNRTVVEMARCMLHEKSLSNKFWAEAVATSVYLLNISPTKAVFNRTPYEAWWKRKPNVSNLKVFGCIAYALINANERGKMDKKSEKCIFVGYSDETKGYRLYNPKTEKLIVRRDIIFQENNSWNWKPSCYEEACEIKEWEKSMKEEIDSIEKNGTWELVDLPFGKDVIGVKWIYKIKLNANDNIYRFKSRLVAKGYAQEHGINYFETYSPVARFETIRIILALAAQMRWNVFQFDVKTAFLNGYLEEDVYVQQPQGFLVKGKEEKVYKLKKALYGLKQAPRAWYSRLNSYLQQNGFQKSANESTLYTKVKENEILIVCVYVDDIIYTGSSQVLMKEFKYKMMQEFEMTNLGSLHYFLGLQILQTSDGIFLSQEKYALNLLKRFNMKNCKTFSTPMNANEKLALTDGTAKTDEKVYRSLVGGLMYLTHTRPDILFSVSLISRFMHKPSVHHFGAARRILRYVRATTNYEIWYKQVSNFKLTCFTDSDWAGSIDDRKSTSDFLCNLGSGAISWSSKKQGTTALSSSEAEYISACSTTCQAIWMRRILEDLHQPQTKATDIYCDNKATIFMAKNPVFHGRTKHIELRHHFIRSAVAEGVIELKYISTNDQIADGFTKALSSMKFFKFREDLGVQCLASRESYVG</sequence>
<evidence type="ECO:0000256" key="9">
    <source>
        <dbReference type="ARBA" id="ARBA00022801"/>
    </source>
</evidence>
<dbReference type="Pfam" id="PF25597">
    <property type="entry name" value="SH3_retrovirus"/>
    <property type="match status" value="1"/>
</dbReference>
<dbReference type="InterPro" id="IPR001584">
    <property type="entry name" value="Integrase_cat-core"/>
</dbReference>
<dbReference type="PANTHER" id="PTHR42648">
    <property type="entry name" value="TRANSPOSASE, PUTATIVE-RELATED"/>
    <property type="match status" value="1"/>
</dbReference>
<keyword evidence="15" id="KW-0917">Virion maturation</keyword>
<keyword evidence="17" id="KW-0511">Multifunctional enzyme</keyword>
<dbReference type="GO" id="GO:0006508">
    <property type="term" value="P:proteolysis"/>
    <property type="evidence" value="ECO:0007669"/>
    <property type="project" value="UniProtKB-KW"/>
</dbReference>
<dbReference type="GO" id="GO:0046872">
    <property type="term" value="F:metal ion binding"/>
    <property type="evidence" value="ECO:0007669"/>
    <property type="project" value="UniProtKB-KW"/>
</dbReference>
<dbReference type="Pfam" id="PF22936">
    <property type="entry name" value="Pol_BBD"/>
    <property type="match status" value="1"/>
</dbReference>
<keyword evidence="6" id="KW-0547">Nucleotide-binding</keyword>
<dbReference type="InterPro" id="IPR036397">
    <property type="entry name" value="RNaseH_sf"/>
</dbReference>
<dbReference type="InterPro" id="IPR012337">
    <property type="entry name" value="RNaseH-like_sf"/>
</dbReference>
<keyword evidence="8" id="KW-0255">Endonuclease</keyword>
<evidence type="ECO:0000256" key="11">
    <source>
        <dbReference type="ARBA" id="ARBA00022842"/>
    </source>
</evidence>
<evidence type="ECO:0000256" key="5">
    <source>
        <dbReference type="ARBA" id="ARBA00022723"/>
    </source>
</evidence>
<evidence type="ECO:0000313" key="20">
    <source>
        <dbReference type="Proteomes" id="UP000236161"/>
    </source>
</evidence>
<dbReference type="InterPro" id="IPR057670">
    <property type="entry name" value="SH3_retrovirus"/>
</dbReference>
<dbReference type="GO" id="GO:0004519">
    <property type="term" value="F:endonuclease activity"/>
    <property type="evidence" value="ECO:0007669"/>
    <property type="project" value="UniProtKB-KW"/>
</dbReference>
<evidence type="ECO:0000256" key="8">
    <source>
        <dbReference type="ARBA" id="ARBA00022759"/>
    </source>
</evidence>
<dbReference type="Pfam" id="PF00665">
    <property type="entry name" value="rve"/>
    <property type="match status" value="1"/>
</dbReference>
<dbReference type="InterPro" id="IPR039537">
    <property type="entry name" value="Retrotran_Ty1/copia-like"/>
</dbReference>
<dbReference type="Pfam" id="PF14223">
    <property type="entry name" value="Retrotran_gag_2"/>
    <property type="match status" value="1"/>
</dbReference>
<evidence type="ECO:0000256" key="15">
    <source>
        <dbReference type="ARBA" id="ARBA00023113"/>
    </source>
</evidence>
<keyword evidence="12" id="KW-0229">DNA integration</keyword>
<dbReference type="Gene3D" id="3.30.420.10">
    <property type="entry name" value="Ribonuclease H-like superfamily/Ribonuclease H"/>
    <property type="match status" value="1"/>
</dbReference>
<dbReference type="Proteomes" id="UP000236161">
    <property type="component" value="Unassembled WGS sequence"/>
</dbReference>
<keyword evidence="4" id="KW-0540">Nuclease</keyword>
<protein>
    <submittedName>
        <fullName evidence="19">Retrovirus-related Pol polyprotein from transposon TNT 1-94</fullName>
        <ecNumber evidence="19">3.1.13.-</ecNumber>
    </submittedName>
</protein>
<comment type="function">
    <text evidence="1">The aspartyl protease (PR) mediates the proteolytic cleavages of the Gag and Gag-Pol polyproteins after assembly of the VLP.</text>
</comment>
<keyword evidence="20" id="KW-1185">Reference proteome</keyword>
<keyword evidence="7" id="KW-0064">Aspartyl protease</keyword>
<evidence type="ECO:0000256" key="1">
    <source>
        <dbReference type="ARBA" id="ARBA00002180"/>
    </source>
</evidence>
<evidence type="ECO:0000256" key="6">
    <source>
        <dbReference type="ARBA" id="ARBA00022741"/>
    </source>
</evidence>
<evidence type="ECO:0000256" key="7">
    <source>
        <dbReference type="ARBA" id="ARBA00022750"/>
    </source>
</evidence>
<evidence type="ECO:0000256" key="14">
    <source>
        <dbReference type="ARBA" id="ARBA00022932"/>
    </source>
</evidence>
<keyword evidence="3" id="KW-0645">Protease</keyword>
<accession>A0A2H9ZTW1</accession>
<name>A0A2H9ZTW1_9ASPA</name>
<reference evidence="19 20" key="1">
    <citation type="journal article" date="2017" name="Nature">
        <title>The Apostasia genome and the evolution of orchids.</title>
        <authorList>
            <person name="Zhang G.Q."/>
            <person name="Liu K.W."/>
            <person name="Li Z."/>
            <person name="Lohaus R."/>
            <person name="Hsiao Y.Y."/>
            <person name="Niu S.C."/>
            <person name="Wang J.Y."/>
            <person name="Lin Y.C."/>
            <person name="Xu Q."/>
            <person name="Chen L.J."/>
            <person name="Yoshida K."/>
            <person name="Fujiwara S."/>
            <person name="Wang Z.W."/>
            <person name="Zhang Y.Q."/>
            <person name="Mitsuda N."/>
            <person name="Wang M."/>
            <person name="Liu G.H."/>
            <person name="Pecoraro L."/>
            <person name="Huang H.X."/>
            <person name="Xiao X.J."/>
            <person name="Lin M."/>
            <person name="Wu X.Y."/>
            <person name="Wu W.L."/>
            <person name="Chen Y.Y."/>
            <person name="Chang S.B."/>
            <person name="Sakamoto S."/>
            <person name="Ohme-Takagi M."/>
            <person name="Yagi M."/>
            <person name="Zeng S.J."/>
            <person name="Shen C.Y."/>
            <person name="Yeh C.M."/>
            <person name="Luo Y.B."/>
            <person name="Tsai W.C."/>
            <person name="Van de Peer Y."/>
            <person name="Liu Z.J."/>
        </authorList>
    </citation>
    <scope>NUCLEOTIDE SEQUENCE [LARGE SCALE GENOMIC DNA]</scope>
    <source>
        <strain evidence="20">cv. Shenzhen</strain>
        <tissue evidence="19">Stem</tissue>
    </source>
</reference>
<dbReference type="Pfam" id="PF13976">
    <property type="entry name" value="gag_pre-integrs"/>
    <property type="match status" value="1"/>
</dbReference>
<dbReference type="Pfam" id="PF07727">
    <property type="entry name" value="RVT_2"/>
    <property type="match status" value="1"/>
</dbReference>
<dbReference type="AlphaFoldDB" id="A0A2H9ZTW1"/>
<dbReference type="InterPro" id="IPR013103">
    <property type="entry name" value="RVT_2"/>
</dbReference>
<evidence type="ECO:0000256" key="2">
    <source>
        <dbReference type="ARBA" id="ARBA00022612"/>
    </source>
</evidence>
<dbReference type="SUPFAM" id="SSF56672">
    <property type="entry name" value="DNA/RNA polymerases"/>
    <property type="match status" value="1"/>
</dbReference>
<dbReference type="GO" id="GO:0003887">
    <property type="term" value="F:DNA-directed DNA polymerase activity"/>
    <property type="evidence" value="ECO:0007669"/>
    <property type="project" value="UniProtKB-KW"/>
</dbReference>
<keyword evidence="14" id="KW-0239">DNA-directed DNA polymerase</keyword>
<dbReference type="SUPFAM" id="SSF53098">
    <property type="entry name" value="Ribonuclease H-like"/>
    <property type="match status" value="1"/>
</dbReference>
<evidence type="ECO:0000256" key="4">
    <source>
        <dbReference type="ARBA" id="ARBA00022722"/>
    </source>
</evidence>
<evidence type="ECO:0000256" key="17">
    <source>
        <dbReference type="ARBA" id="ARBA00023268"/>
    </source>
</evidence>
<keyword evidence="11" id="KW-0460">Magnesium</keyword>
<dbReference type="GO" id="GO:0003964">
    <property type="term" value="F:RNA-directed DNA polymerase activity"/>
    <property type="evidence" value="ECO:0007669"/>
    <property type="project" value="UniProtKB-KW"/>
</dbReference>
<dbReference type="GO" id="GO:0004190">
    <property type="term" value="F:aspartic-type endopeptidase activity"/>
    <property type="evidence" value="ECO:0007669"/>
    <property type="project" value="UniProtKB-KW"/>
</dbReference>
<dbReference type="PANTHER" id="PTHR42648:SF11">
    <property type="entry name" value="TRANSPOSON TY4-P GAG-POL POLYPROTEIN"/>
    <property type="match status" value="1"/>
</dbReference>
<keyword evidence="16" id="KW-0233">DNA recombination</keyword>
<dbReference type="OrthoDB" id="783026at2759"/>
<organism evidence="19 20">
    <name type="scientific">Apostasia shenzhenica</name>
    <dbReference type="NCBI Taxonomy" id="1088818"/>
    <lineage>
        <taxon>Eukaryota</taxon>
        <taxon>Viridiplantae</taxon>
        <taxon>Streptophyta</taxon>
        <taxon>Embryophyta</taxon>
        <taxon>Tracheophyta</taxon>
        <taxon>Spermatophyta</taxon>
        <taxon>Magnoliopsida</taxon>
        <taxon>Liliopsida</taxon>
        <taxon>Asparagales</taxon>
        <taxon>Orchidaceae</taxon>
        <taxon>Apostasioideae</taxon>
        <taxon>Apostasia</taxon>
    </lineage>
</organism>
<evidence type="ECO:0000256" key="13">
    <source>
        <dbReference type="ARBA" id="ARBA00022918"/>
    </source>
</evidence>
<keyword evidence="2" id="KW-1188">Viral release from host cell</keyword>
<evidence type="ECO:0000259" key="18">
    <source>
        <dbReference type="PROSITE" id="PS50994"/>
    </source>
</evidence>
<dbReference type="GO" id="GO:0005524">
    <property type="term" value="F:ATP binding"/>
    <property type="evidence" value="ECO:0007669"/>
    <property type="project" value="UniProtKB-KW"/>
</dbReference>
<evidence type="ECO:0000256" key="12">
    <source>
        <dbReference type="ARBA" id="ARBA00022908"/>
    </source>
</evidence>